<dbReference type="InterPro" id="IPR036397">
    <property type="entry name" value="RNaseH_sf"/>
</dbReference>
<dbReference type="PROSITE" id="PS50994">
    <property type="entry name" value="INTEGRASE"/>
    <property type="match status" value="1"/>
</dbReference>
<evidence type="ECO:0000313" key="8">
    <source>
        <dbReference type="Proteomes" id="UP001151760"/>
    </source>
</evidence>
<dbReference type="Pfam" id="PF13976">
    <property type="entry name" value="gag_pre-integrs"/>
    <property type="match status" value="1"/>
</dbReference>
<evidence type="ECO:0000256" key="4">
    <source>
        <dbReference type="ARBA" id="ARBA00022801"/>
    </source>
</evidence>
<dbReference type="SUPFAM" id="SSF53098">
    <property type="entry name" value="Ribonuclease H-like"/>
    <property type="match status" value="1"/>
</dbReference>
<protein>
    <submittedName>
        <fullName evidence="7">Retrotransposon protein, putative, ty1-copia subclass</fullName>
    </submittedName>
</protein>
<keyword evidence="2" id="KW-0479">Metal-binding</keyword>
<dbReference type="InterPro" id="IPR012337">
    <property type="entry name" value="RNaseH-like_sf"/>
</dbReference>
<evidence type="ECO:0000256" key="2">
    <source>
        <dbReference type="ARBA" id="ARBA00022723"/>
    </source>
</evidence>
<evidence type="ECO:0000256" key="3">
    <source>
        <dbReference type="ARBA" id="ARBA00022750"/>
    </source>
</evidence>
<keyword evidence="8" id="KW-1185">Reference proteome</keyword>
<keyword evidence="3" id="KW-0064">Aspartyl protease</keyword>
<dbReference type="InterPro" id="IPR025724">
    <property type="entry name" value="GAG-pre-integrase_dom"/>
</dbReference>
<reference evidence="7" key="1">
    <citation type="journal article" date="2022" name="Int. J. Mol. Sci.">
        <title>Draft Genome of Tanacetum Coccineum: Genomic Comparison of Closely Related Tanacetum-Family Plants.</title>
        <authorList>
            <person name="Yamashiro T."/>
            <person name="Shiraishi A."/>
            <person name="Nakayama K."/>
            <person name="Satake H."/>
        </authorList>
    </citation>
    <scope>NUCLEOTIDE SEQUENCE</scope>
</reference>
<proteinExistence type="predicted"/>
<feature type="domain" description="Integrase catalytic" evidence="6">
    <location>
        <begin position="264"/>
        <end position="450"/>
    </location>
</feature>
<dbReference type="Pfam" id="PF07727">
    <property type="entry name" value="RVT_2"/>
    <property type="match status" value="1"/>
</dbReference>
<dbReference type="CDD" id="cd09272">
    <property type="entry name" value="RNase_HI_RT_Ty1"/>
    <property type="match status" value="1"/>
</dbReference>
<feature type="compositionally biased region" description="Basic and acidic residues" evidence="5">
    <location>
        <begin position="507"/>
        <end position="519"/>
    </location>
</feature>
<dbReference type="InterPro" id="IPR001584">
    <property type="entry name" value="Integrase_cat-core"/>
</dbReference>
<dbReference type="Pfam" id="PF22936">
    <property type="entry name" value="Pol_BBD"/>
    <property type="match status" value="1"/>
</dbReference>
<gene>
    <name evidence="7" type="ORF">Tco_1028557</name>
</gene>
<keyword evidence="4" id="KW-0378">Hydrolase</keyword>
<dbReference type="InterPro" id="IPR054722">
    <property type="entry name" value="PolX-like_BBD"/>
</dbReference>
<keyword evidence="1" id="KW-0645">Protease</keyword>
<dbReference type="InterPro" id="IPR043502">
    <property type="entry name" value="DNA/RNA_pol_sf"/>
</dbReference>
<evidence type="ECO:0000256" key="1">
    <source>
        <dbReference type="ARBA" id="ARBA00022670"/>
    </source>
</evidence>
<accession>A0ABQ5G0X6</accession>
<sequence length="994" mass="114211">MLMTMEPNLQQNLETLGAYDILKELENSVCSTNRAGTSSNRERVSRFMGKTVNELHTMLKLHEQTLTKRDAPALHVIRAGKGKGKSKLAYAPKPKIPLPPNKEDPAKDSICHHYGIFTIELFTFPGKSWVYDMGCRTHICNTTQGFRRSRKLKPRALSLHMGNGQRATVEAIGSYDLCFPSGLVLVLHNCHYAPSITRGVISVSRLYDDGFINRFKNDYSILVFKNNLIYFNAVPRDGIFEIVLSNSNTNDCSMYVVSNKRDKLNLDSSLLWHYRLRHISKKRIEKLKHDGLFNSIDSKSFEKYVPCLFGKMAQKPYSHQVERAKDLLGLIHTDVCGPLRIVSRQGASYFITFTDEFSRYGYVYLQEFLDHLKEYGIIDHRTPPYTPQHNGVFERRNRTLLDMVRSMMSQTTLPKSFWDYALESAARILNMALIKRDTLTKPDKLEARSIKCIFVGYPKETMGYSFYYPPENKVFVARNAEFFENSLITQEASGSLEDLEIIQEKDTHPSENTGSHHDEDDQEINEPQSDIIPIRRSTRTPNAPNRLCLNIEADEYELGDLNESANYKATLSDLEFDKWLNAINVEIQSMKDNKVWDLVDLPPNSKTVGSKWLFKKKTDMDGAVHTYKARIVAKGFTQTLGIDYEETFSPVADIRAIRILIAIVAFYDYEIWQMDVKTAFLNRYLSEEVYMEQLEGFVNPKFPNRVCKLKLSIYGLKQASRQWNKRFDDEIKKFCFTQNHDEPCVYMKASGSYVTFLILYVDDILIMGNNIPMLQYVKSYLGRCFAMKDLEEAAYILGIKIYRDRSKRLISLCQSAYIEKILKRYYMENSKREMGSIMYAVRCTRPDVVFAQNITSRFQQNPELKVSCYTDVGYLTNADDLKSQTGYVFILNGGVVEWKSIKQSIFATSSAKAEYIAASDASKEAVWVRKFIVGFGVVPTIEEPIKMYCDNTGAITIANESGITKGARHYRAKVHYLHDVIEYGDVKLEKRSHI</sequence>
<evidence type="ECO:0000256" key="5">
    <source>
        <dbReference type="SAM" id="MobiDB-lite"/>
    </source>
</evidence>
<evidence type="ECO:0000259" key="6">
    <source>
        <dbReference type="PROSITE" id="PS50994"/>
    </source>
</evidence>
<name>A0ABQ5G0X6_9ASTR</name>
<dbReference type="PANTHER" id="PTHR42648:SF27">
    <property type="entry name" value="RNA-DIRECTED DNA POLYMERASE"/>
    <property type="match status" value="1"/>
</dbReference>
<organism evidence="7 8">
    <name type="scientific">Tanacetum coccineum</name>
    <dbReference type="NCBI Taxonomy" id="301880"/>
    <lineage>
        <taxon>Eukaryota</taxon>
        <taxon>Viridiplantae</taxon>
        <taxon>Streptophyta</taxon>
        <taxon>Embryophyta</taxon>
        <taxon>Tracheophyta</taxon>
        <taxon>Spermatophyta</taxon>
        <taxon>Magnoliopsida</taxon>
        <taxon>eudicotyledons</taxon>
        <taxon>Gunneridae</taxon>
        <taxon>Pentapetalae</taxon>
        <taxon>asterids</taxon>
        <taxon>campanulids</taxon>
        <taxon>Asterales</taxon>
        <taxon>Asteraceae</taxon>
        <taxon>Asteroideae</taxon>
        <taxon>Anthemideae</taxon>
        <taxon>Anthemidinae</taxon>
        <taxon>Tanacetum</taxon>
    </lineage>
</organism>
<dbReference type="PANTHER" id="PTHR42648">
    <property type="entry name" value="TRANSPOSASE, PUTATIVE-RELATED"/>
    <property type="match status" value="1"/>
</dbReference>
<dbReference type="Pfam" id="PF25597">
    <property type="entry name" value="SH3_retrovirus"/>
    <property type="match status" value="1"/>
</dbReference>
<dbReference type="SUPFAM" id="SSF56672">
    <property type="entry name" value="DNA/RNA polymerases"/>
    <property type="match status" value="1"/>
</dbReference>
<dbReference type="InterPro" id="IPR013103">
    <property type="entry name" value="RVT_2"/>
</dbReference>
<dbReference type="Proteomes" id="UP001151760">
    <property type="component" value="Unassembled WGS sequence"/>
</dbReference>
<dbReference type="InterPro" id="IPR057670">
    <property type="entry name" value="SH3_retrovirus"/>
</dbReference>
<comment type="caution">
    <text evidence="7">The sequence shown here is derived from an EMBL/GenBank/DDBJ whole genome shotgun (WGS) entry which is preliminary data.</text>
</comment>
<feature type="region of interest" description="Disordered" evidence="5">
    <location>
        <begin position="507"/>
        <end position="539"/>
    </location>
</feature>
<reference evidence="7" key="2">
    <citation type="submission" date="2022-01" db="EMBL/GenBank/DDBJ databases">
        <authorList>
            <person name="Yamashiro T."/>
            <person name="Shiraishi A."/>
            <person name="Satake H."/>
            <person name="Nakayama K."/>
        </authorList>
    </citation>
    <scope>NUCLEOTIDE SEQUENCE</scope>
</reference>
<evidence type="ECO:0000313" key="7">
    <source>
        <dbReference type="EMBL" id="GJT69271.1"/>
    </source>
</evidence>
<dbReference type="EMBL" id="BQNB010017973">
    <property type="protein sequence ID" value="GJT69271.1"/>
    <property type="molecule type" value="Genomic_DNA"/>
</dbReference>
<dbReference type="InterPro" id="IPR039537">
    <property type="entry name" value="Retrotran_Ty1/copia-like"/>
</dbReference>
<dbReference type="Gene3D" id="3.30.420.10">
    <property type="entry name" value="Ribonuclease H-like superfamily/Ribonuclease H"/>
    <property type="match status" value="1"/>
</dbReference>